<dbReference type="KEGG" id="tot:TOT_030000033"/>
<protein>
    <submittedName>
        <fullName evidence="3">Uncharacterized protein</fullName>
    </submittedName>
</protein>
<dbReference type="OrthoDB" id="361589at2759"/>
<feature type="transmembrane region" description="Helical" evidence="2">
    <location>
        <begin position="6"/>
        <end position="28"/>
    </location>
</feature>
<proteinExistence type="predicted"/>
<evidence type="ECO:0000313" key="4">
    <source>
        <dbReference type="Proteomes" id="UP000003786"/>
    </source>
</evidence>
<evidence type="ECO:0000256" key="2">
    <source>
        <dbReference type="SAM" id="Phobius"/>
    </source>
</evidence>
<accession>J4C3N9</accession>
<evidence type="ECO:0000313" key="3">
    <source>
        <dbReference type="EMBL" id="BAM40771.1"/>
    </source>
</evidence>
<dbReference type="RefSeq" id="XP_009691072.1">
    <property type="nucleotide sequence ID" value="XM_009692777.1"/>
</dbReference>
<gene>
    <name evidence="3" type="ORF">TOT_030000033</name>
</gene>
<keyword evidence="2" id="KW-0472">Membrane</keyword>
<sequence>MRTRWLVLLSIVTLVLITLVGFFIAYQFRKPSYKPRFRLSETSTSAKSGDRKSVMQMKGNIISSIAKNSKKNLKGPIPDDIDFDIGSTCERGSSSYVKVFETAYADIPGFKGYTHVLKAKLPVKKYFNKDAEQSGLPTGLDLEAVLTYFKEDRLDQDPLVVCPVSSIEDKEFSCYLMDSKNQWSVSDCINGLDLMDDSFGDDAGRCINNHYNMSEISPQPTKCSPSSPDQEDYDSFELELSLKQGFENAHFVVGEVERLTVPGFKGFGYKMKSKSKITKYTYNGDEQHGLPTGVPFEIFLTYYVENKLDQSPVGVCAVKSKNSKTFDCYLLVSPNSWQHNTEISELKIHDRSFGEKPSSEDKYPETELPEPEPESTVAESEDLILDADLETEADGASEQSLTKIPVLDISKTESDDESIEIQEFDDLNIPNYRAFGMLFENRAPVEKYVSRGVEQKGLPINYPLDGVLSIIHDQFPDPLVVCAIYSMDDMMYDCFLKESDNVWVKSDKMSEMDFTSDNFGEEAAQLVNEHYGVENSGNVETNESED</sequence>
<organism evidence="3 4">
    <name type="scientific">Theileria orientalis strain Shintoku</name>
    <dbReference type="NCBI Taxonomy" id="869250"/>
    <lineage>
        <taxon>Eukaryota</taxon>
        <taxon>Sar</taxon>
        <taxon>Alveolata</taxon>
        <taxon>Apicomplexa</taxon>
        <taxon>Aconoidasida</taxon>
        <taxon>Piroplasmida</taxon>
        <taxon>Theileriidae</taxon>
        <taxon>Theileria</taxon>
    </lineage>
</organism>
<dbReference type="eggNOG" id="ENOG502TN8W">
    <property type="taxonomic scope" value="Eukaryota"/>
</dbReference>
<dbReference type="VEuPathDB" id="PiroplasmaDB:TOT_030000033"/>
<dbReference type="AlphaFoldDB" id="J4C3N9"/>
<dbReference type="Proteomes" id="UP000003786">
    <property type="component" value="Chromosome 3"/>
</dbReference>
<keyword evidence="2" id="KW-1133">Transmembrane helix</keyword>
<dbReference type="OMA" id="TYECYLR"/>
<name>J4C3N9_THEOR</name>
<dbReference type="EMBL" id="AP011948">
    <property type="protein sequence ID" value="BAM40771.1"/>
    <property type="molecule type" value="Genomic_DNA"/>
</dbReference>
<evidence type="ECO:0000256" key="1">
    <source>
        <dbReference type="SAM" id="MobiDB-lite"/>
    </source>
</evidence>
<keyword evidence="2" id="KW-0812">Transmembrane</keyword>
<feature type="compositionally biased region" description="Basic and acidic residues" evidence="1">
    <location>
        <begin position="348"/>
        <end position="365"/>
    </location>
</feature>
<feature type="region of interest" description="Disordered" evidence="1">
    <location>
        <begin position="348"/>
        <end position="379"/>
    </location>
</feature>
<dbReference type="GeneID" id="20715239"/>
<reference evidence="3 4" key="1">
    <citation type="journal article" date="2012" name="MBio">
        <title>Comparative genome analysis of three eukaryotic parasites with differing abilities to transform leukocytes reveals key mediators of Theileria-induced leukocyte transformation.</title>
        <authorList>
            <person name="Hayashida K."/>
            <person name="Hara Y."/>
            <person name="Abe T."/>
            <person name="Yamasaki C."/>
            <person name="Toyoda A."/>
            <person name="Kosuge T."/>
            <person name="Suzuki Y."/>
            <person name="Sato Y."/>
            <person name="Kawashima S."/>
            <person name="Katayama T."/>
            <person name="Wakaguri H."/>
            <person name="Inoue N."/>
            <person name="Homma K."/>
            <person name="Tada-Umezaki M."/>
            <person name="Yagi Y."/>
            <person name="Fujii Y."/>
            <person name="Habara T."/>
            <person name="Kanehisa M."/>
            <person name="Watanabe H."/>
            <person name="Ito K."/>
            <person name="Gojobori T."/>
            <person name="Sugawara H."/>
            <person name="Imanishi T."/>
            <person name="Weir W."/>
            <person name="Gardner M."/>
            <person name="Pain A."/>
            <person name="Shiels B."/>
            <person name="Hattori M."/>
            <person name="Nene V."/>
            <person name="Sugimoto C."/>
        </authorList>
    </citation>
    <scope>NUCLEOTIDE SEQUENCE [LARGE SCALE GENOMIC DNA]</scope>
    <source>
        <strain evidence="3 4">Shintoku</strain>
    </source>
</reference>
<keyword evidence="4" id="KW-1185">Reference proteome</keyword>
<feature type="compositionally biased region" description="Acidic residues" evidence="1">
    <location>
        <begin position="367"/>
        <end position="379"/>
    </location>
</feature>